<dbReference type="InterPro" id="IPR042099">
    <property type="entry name" value="ANL_N_sf"/>
</dbReference>
<dbReference type="Proteomes" id="UP000225706">
    <property type="component" value="Unassembled WGS sequence"/>
</dbReference>
<dbReference type="InterPro" id="IPR052091">
    <property type="entry name" value="Beta-ala_Activ/Resist"/>
</dbReference>
<sequence length="266" mass="29818">MATLDALFDATSRSFGSNVAVTFNSGSIQEHITYNELEAQVSKVKTFLKTVCEGQETVAIYSKQSISLVSCILGVLKSGNCFAPIDLNWLPDMVCKFLLKLSVHILFLEEDLLDSFENCLLQWKTSLPEGSKVEFVWNQVLANSGFIPIRRLDELKEEKPNTENQGLAYVMQTSGTTGEAKVIRVPHMCIVPNIIDLRNIFQVTSEDVIFLTSPYTFDPFIVQMFMAFAAGARLVIVPDSVKMVPSKLCNILFDEERVTILQVRVF</sequence>
<organism evidence="2 3">
    <name type="scientific">Stylophora pistillata</name>
    <name type="common">Smooth cauliflower coral</name>
    <dbReference type="NCBI Taxonomy" id="50429"/>
    <lineage>
        <taxon>Eukaryota</taxon>
        <taxon>Metazoa</taxon>
        <taxon>Cnidaria</taxon>
        <taxon>Anthozoa</taxon>
        <taxon>Hexacorallia</taxon>
        <taxon>Scleractinia</taxon>
        <taxon>Astrocoeniina</taxon>
        <taxon>Pocilloporidae</taxon>
        <taxon>Stylophora</taxon>
    </lineage>
</organism>
<reference evidence="3" key="1">
    <citation type="journal article" date="2017" name="bioRxiv">
        <title>Comparative analysis of the genomes of Stylophora pistillata and Acropora digitifera provides evidence for extensive differences between species of corals.</title>
        <authorList>
            <person name="Voolstra C.R."/>
            <person name="Li Y."/>
            <person name="Liew Y.J."/>
            <person name="Baumgarten S."/>
            <person name="Zoccola D."/>
            <person name="Flot J.-F."/>
            <person name="Tambutte S."/>
            <person name="Allemand D."/>
            <person name="Aranda M."/>
        </authorList>
    </citation>
    <scope>NUCLEOTIDE SEQUENCE [LARGE SCALE GENOMIC DNA]</scope>
</reference>
<dbReference type="OrthoDB" id="408177at2759"/>
<comment type="caution">
    <text evidence="2">The sequence shown here is derived from an EMBL/GenBank/DDBJ whole genome shotgun (WGS) entry which is preliminary data.</text>
</comment>
<dbReference type="EMBL" id="LSMT01000359">
    <property type="protein sequence ID" value="PFX19472.1"/>
    <property type="molecule type" value="Genomic_DNA"/>
</dbReference>
<dbReference type="PANTHER" id="PTHR44394">
    <property type="entry name" value="BETA-ALANINE-ACTIVATING ENZYME"/>
    <property type="match status" value="1"/>
</dbReference>
<name>A0A2B4RTC4_STYPI</name>
<dbReference type="InterPro" id="IPR020845">
    <property type="entry name" value="AMP-binding_CS"/>
</dbReference>
<dbReference type="Gene3D" id="3.40.50.12780">
    <property type="entry name" value="N-terminal domain of ligase-like"/>
    <property type="match status" value="1"/>
</dbReference>
<feature type="domain" description="AMP-dependent synthetase/ligase" evidence="1">
    <location>
        <begin position="10"/>
        <end position="262"/>
    </location>
</feature>
<dbReference type="AlphaFoldDB" id="A0A2B4RTC4"/>
<protein>
    <submittedName>
        <fullName evidence="2">Acyl-CoA synthetase family member 4</fullName>
    </submittedName>
</protein>
<gene>
    <name evidence="2" type="primary">Aasdh</name>
    <name evidence="2" type="ORF">AWC38_SpisGene16113</name>
</gene>
<dbReference type="GO" id="GO:0043041">
    <property type="term" value="P:amino acid activation for nonribosomal peptide biosynthetic process"/>
    <property type="evidence" value="ECO:0007669"/>
    <property type="project" value="TreeGrafter"/>
</dbReference>
<dbReference type="PANTHER" id="PTHR44394:SF1">
    <property type="entry name" value="BETA-ALANINE-ACTIVATING ENZYME"/>
    <property type="match status" value="1"/>
</dbReference>
<evidence type="ECO:0000313" key="2">
    <source>
        <dbReference type="EMBL" id="PFX19472.1"/>
    </source>
</evidence>
<keyword evidence="3" id="KW-1185">Reference proteome</keyword>
<dbReference type="PROSITE" id="PS00455">
    <property type="entry name" value="AMP_BINDING"/>
    <property type="match status" value="1"/>
</dbReference>
<dbReference type="InterPro" id="IPR000873">
    <property type="entry name" value="AMP-dep_synth/lig_dom"/>
</dbReference>
<dbReference type="STRING" id="50429.A0A2B4RTC4"/>
<evidence type="ECO:0000313" key="3">
    <source>
        <dbReference type="Proteomes" id="UP000225706"/>
    </source>
</evidence>
<accession>A0A2B4RTC4</accession>
<dbReference type="Pfam" id="PF00501">
    <property type="entry name" value="AMP-binding"/>
    <property type="match status" value="1"/>
</dbReference>
<evidence type="ECO:0000259" key="1">
    <source>
        <dbReference type="Pfam" id="PF00501"/>
    </source>
</evidence>
<proteinExistence type="predicted"/>
<dbReference type="SUPFAM" id="SSF56801">
    <property type="entry name" value="Acetyl-CoA synthetase-like"/>
    <property type="match status" value="1"/>
</dbReference>